<dbReference type="AlphaFoldDB" id="A0A1L5YB58"/>
<feature type="transmembrane region" description="Helical" evidence="1">
    <location>
        <begin position="200"/>
        <end position="222"/>
    </location>
</feature>
<dbReference type="InterPro" id="IPR007621">
    <property type="entry name" value="TPM_dom"/>
</dbReference>
<protein>
    <recommendedName>
        <fullName evidence="3">TPM domain-containing protein</fullName>
    </recommendedName>
</protein>
<dbReference type="Gene3D" id="3.10.310.50">
    <property type="match status" value="1"/>
</dbReference>
<evidence type="ECO:0000256" key="2">
    <source>
        <dbReference type="SAM" id="SignalP"/>
    </source>
</evidence>
<gene>
    <name evidence="4" type="ORF">PCKR_135</name>
</gene>
<keyword evidence="4" id="KW-0934">Plastid</keyword>
<dbReference type="NCBIfam" id="NF047379">
    <property type="entry name" value="photo_II_Psb32"/>
    <property type="match status" value="1"/>
</dbReference>
<proteinExistence type="predicted"/>
<dbReference type="PANTHER" id="PTHR30373">
    <property type="entry name" value="UPF0603 PROTEIN YGCG"/>
    <property type="match status" value="1"/>
</dbReference>
<geneLocation type="plastid" evidence="4"/>
<keyword evidence="1" id="KW-1133">Transmembrane helix</keyword>
<evidence type="ECO:0000256" key="1">
    <source>
        <dbReference type="SAM" id="Phobius"/>
    </source>
</evidence>
<dbReference type="EMBL" id="KX897545">
    <property type="protein sequence ID" value="APP87933.1"/>
    <property type="molecule type" value="Genomic_DNA"/>
</dbReference>
<keyword evidence="2" id="KW-0732">Signal</keyword>
<feature type="chain" id="PRO_5009865447" description="TPM domain-containing protein" evidence="2">
    <location>
        <begin position="27"/>
        <end position="224"/>
    </location>
</feature>
<sequence length="224" mass="24478">MSHLQRLSLPGTMLVLGILNVSTVLAVGIQDFPVSLPKDLILDSANILSRSTSSELTHRLESFGGSSVNARLITLKQLDYGTTLNQLGRSLIEHWTSDSNSENERLLLILLETQTNNAAIVVNKGLEEPLTNDLLDSTAKLTMGIPLREGERYRQASLSAIDRLEAVLNGNEDPGAPIQDEFIAPTSNIPTEEETAASNAFTWIVALLVVGTIVPMLTWWVFSR</sequence>
<dbReference type="Pfam" id="PF04536">
    <property type="entry name" value="TPM_phosphatase"/>
    <property type="match status" value="1"/>
</dbReference>
<keyword evidence="1" id="KW-0812">Transmembrane</keyword>
<feature type="domain" description="TPM" evidence="3">
    <location>
        <begin position="42"/>
        <end position="166"/>
    </location>
</feature>
<reference evidence="4" key="1">
    <citation type="journal article" date="2017" name="Protist">
        <title>Diversity of the Photosynthetic Paulinella Species, with the Description of Paulinella micropora sp. nov. and the Chromatophore Genome Sequence for strain KR01.</title>
        <authorList>
            <person name="Lhee D."/>
            <person name="Yang E.C."/>
            <person name="Kim J.I."/>
            <person name="Nakayama T."/>
            <person name="Zuccarello G."/>
            <person name="Andersen R.A."/>
            <person name="Yoon H.S."/>
        </authorList>
    </citation>
    <scope>NUCLEOTIDE SEQUENCE</scope>
    <source>
        <strain evidence="4">KR01</strain>
    </source>
</reference>
<name>A0A1L5YB58_9EUKA</name>
<evidence type="ECO:0000313" key="4">
    <source>
        <dbReference type="EMBL" id="APP87933.1"/>
    </source>
</evidence>
<accession>A0A1L5YB58</accession>
<dbReference type="PANTHER" id="PTHR30373:SF2">
    <property type="entry name" value="UPF0603 PROTEIN YGCG"/>
    <property type="match status" value="1"/>
</dbReference>
<evidence type="ECO:0000259" key="3">
    <source>
        <dbReference type="Pfam" id="PF04536"/>
    </source>
</evidence>
<keyword evidence="1" id="KW-0472">Membrane</keyword>
<organism evidence="4">
    <name type="scientific">Paulinella micropora</name>
    <dbReference type="NCBI Taxonomy" id="1928728"/>
    <lineage>
        <taxon>Eukaryota</taxon>
        <taxon>Sar</taxon>
        <taxon>Rhizaria</taxon>
        <taxon>Cercozoa</taxon>
        <taxon>Imbricatea</taxon>
        <taxon>Silicofilosea</taxon>
        <taxon>Euglyphida</taxon>
        <taxon>Paulinellidae</taxon>
        <taxon>Paulinella</taxon>
    </lineage>
</organism>
<feature type="signal peptide" evidence="2">
    <location>
        <begin position="1"/>
        <end position="26"/>
    </location>
</feature>